<reference evidence="3 4" key="2">
    <citation type="submission" date="2024-05" db="EMBL/GenBank/DDBJ databases">
        <authorList>
            <person name="Chen Y."/>
            <person name="Shah S."/>
            <person name="Dougan E. K."/>
            <person name="Thang M."/>
            <person name="Chan C."/>
        </authorList>
    </citation>
    <scope>NUCLEOTIDE SEQUENCE [LARGE SCALE GENOMIC DNA]</scope>
</reference>
<keyword evidence="3" id="KW-0418">Kinase</keyword>
<dbReference type="AlphaFoldDB" id="A0A9P1DIJ1"/>
<proteinExistence type="predicted"/>
<evidence type="ECO:0000313" key="2">
    <source>
        <dbReference type="EMBL" id="CAI4010642.1"/>
    </source>
</evidence>
<keyword evidence="3" id="KW-0808">Transferase</keyword>
<keyword evidence="4" id="KW-1185">Reference proteome</keyword>
<evidence type="ECO:0000313" key="3">
    <source>
        <dbReference type="EMBL" id="CAL4797954.1"/>
    </source>
</evidence>
<gene>
    <name evidence="2" type="ORF">C1SCF055_LOCUS35894</name>
</gene>
<dbReference type="EMBL" id="CAMXCT020004879">
    <property type="protein sequence ID" value="CAL1164017.1"/>
    <property type="molecule type" value="Genomic_DNA"/>
</dbReference>
<sequence length="479" mass="53713">MALPDLDTAEGRQEAISLLDPDFHGMMERKGITEVLQATLSNAGVKSIGIYSVIGETAADIRQFATDHCNLDRGRQVVAIAGLIDLWNACKTRMVTRHKAEAEAVSSAMPPPLNKTEAQDLRAKFEGLHYRLEDKVSPSIGTLESLFEQMDSGELKVMSLVQFLSKEDQEEEPLPSEKADELMNENTDMWEALEAAMKDTTVKERYFLTPAALDAPGVSPPLGHEKEHKGEARADQVTGESSDSRSACADKDATGKRFTLKVLYLFAGAERKTSVVHYLARLAEKQGWALDAREVDLKRGREFDLTQSQLQDSILKEVEQGLFHVIICTPPCSTWSRVRMANRRGPPPLRSKEHLWGYPWVKRQFQMELELGNELVRFSIRIWETVAGNPRSCDGFLIFLFGEHPEDLGRVEREEDGLVLFPASIWQIERLRALVENDCNNIFTSHLSMLLGCSMEEADSAACHSRRDQAMGSPRMACF</sequence>
<feature type="region of interest" description="Disordered" evidence="1">
    <location>
        <begin position="216"/>
        <end position="250"/>
    </location>
</feature>
<accession>A0A9P1DIJ1</accession>
<dbReference type="GO" id="GO:0016301">
    <property type="term" value="F:kinase activity"/>
    <property type="evidence" value="ECO:0007669"/>
    <property type="project" value="UniProtKB-KW"/>
</dbReference>
<dbReference type="OrthoDB" id="10637123at2759"/>
<dbReference type="Proteomes" id="UP001152797">
    <property type="component" value="Unassembled WGS sequence"/>
</dbReference>
<evidence type="ECO:0000313" key="4">
    <source>
        <dbReference type="Proteomes" id="UP001152797"/>
    </source>
</evidence>
<feature type="compositionally biased region" description="Basic and acidic residues" evidence="1">
    <location>
        <begin position="223"/>
        <end position="234"/>
    </location>
</feature>
<dbReference type="EMBL" id="CAMXCT010004879">
    <property type="protein sequence ID" value="CAI4010642.1"/>
    <property type="molecule type" value="Genomic_DNA"/>
</dbReference>
<name>A0A9P1DIJ1_9DINO</name>
<evidence type="ECO:0000256" key="1">
    <source>
        <dbReference type="SAM" id="MobiDB-lite"/>
    </source>
</evidence>
<comment type="caution">
    <text evidence="2">The sequence shown here is derived from an EMBL/GenBank/DDBJ whole genome shotgun (WGS) entry which is preliminary data.</text>
</comment>
<reference evidence="2" key="1">
    <citation type="submission" date="2022-10" db="EMBL/GenBank/DDBJ databases">
        <authorList>
            <person name="Chen Y."/>
            <person name="Dougan E. K."/>
            <person name="Chan C."/>
            <person name="Rhodes N."/>
            <person name="Thang M."/>
        </authorList>
    </citation>
    <scope>NUCLEOTIDE SEQUENCE</scope>
</reference>
<protein>
    <submittedName>
        <fullName evidence="3">Calcium-dependent protein kinase 4</fullName>
    </submittedName>
</protein>
<organism evidence="2">
    <name type="scientific">Cladocopium goreaui</name>
    <dbReference type="NCBI Taxonomy" id="2562237"/>
    <lineage>
        <taxon>Eukaryota</taxon>
        <taxon>Sar</taxon>
        <taxon>Alveolata</taxon>
        <taxon>Dinophyceae</taxon>
        <taxon>Suessiales</taxon>
        <taxon>Symbiodiniaceae</taxon>
        <taxon>Cladocopium</taxon>
    </lineage>
</organism>
<dbReference type="EMBL" id="CAMXCT030004879">
    <property type="protein sequence ID" value="CAL4797954.1"/>
    <property type="molecule type" value="Genomic_DNA"/>
</dbReference>